<feature type="region of interest" description="Disordered" evidence="1">
    <location>
        <begin position="146"/>
        <end position="179"/>
    </location>
</feature>
<feature type="compositionally biased region" description="Low complexity" evidence="1">
    <location>
        <begin position="146"/>
        <end position="155"/>
    </location>
</feature>
<evidence type="ECO:0000256" key="2">
    <source>
        <dbReference type="SAM" id="Phobius"/>
    </source>
</evidence>
<reference evidence="3 4" key="1">
    <citation type="submission" date="2019-04" db="EMBL/GenBank/DDBJ databases">
        <title>Streptomyces sp. nov. Bv016 isolated from bark of Buahinia variegata.</title>
        <authorList>
            <person name="Kanchanasin P."/>
            <person name="Tanasupawat S."/>
            <person name="Yuki M."/>
            <person name="Kudo T."/>
        </authorList>
    </citation>
    <scope>NUCLEOTIDE SEQUENCE [LARGE SCALE GENOMIC DNA]</scope>
    <source>
        <strain evidence="3 4">JCM 4765</strain>
    </source>
</reference>
<organism evidence="3 4">
    <name type="scientific">Streptomyces griseoluteus</name>
    <dbReference type="NCBI Taxonomy" id="29306"/>
    <lineage>
        <taxon>Bacteria</taxon>
        <taxon>Bacillati</taxon>
        <taxon>Actinomycetota</taxon>
        <taxon>Actinomycetes</taxon>
        <taxon>Kitasatosporales</taxon>
        <taxon>Streptomycetaceae</taxon>
        <taxon>Streptomyces</taxon>
    </lineage>
</organism>
<keyword evidence="2" id="KW-0472">Membrane</keyword>
<dbReference type="EMBL" id="SRRU01000004">
    <property type="protein sequence ID" value="TGN83907.1"/>
    <property type="molecule type" value="Genomic_DNA"/>
</dbReference>
<keyword evidence="2" id="KW-1133">Transmembrane helix</keyword>
<evidence type="ECO:0008006" key="5">
    <source>
        <dbReference type="Google" id="ProtNLM"/>
    </source>
</evidence>
<dbReference type="AlphaFoldDB" id="A0A4Z1DM32"/>
<dbReference type="RefSeq" id="WP_135791530.1">
    <property type="nucleotide sequence ID" value="NZ_BNBQ01000004.1"/>
</dbReference>
<dbReference type="GeneID" id="91531009"/>
<name>A0A4Z1DM32_STRGP</name>
<evidence type="ECO:0000256" key="1">
    <source>
        <dbReference type="SAM" id="MobiDB-lite"/>
    </source>
</evidence>
<feature type="transmembrane region" description="Helical" evidence="2">
    <location>
        <begin position="28"/>
        <end position="49"/>
    </location>
</feature>
<accession>A0A4Z1DM32</accession>
<sequence length="179" mass="18576">MGDGRGWAVGAYGHPEVDGEVRDRRSTWLLVVVALTVALGAGGTLFTLLRGGGVSDTATVVPAPAEGVVPEGYLGRWEARVDGAGTHRLTVIQGRVGERVLTLVDDGADHHCVFTVSLLRKPDADGTLRLSAATVTSGAPLSSCAPATPTTLTLTPDDHLKRTGQPGTRAVTYSRSGHD</sequence>
<keyword evidence="4" id="KW-1185">Reference proteome</keyword>
<gene>
    <name evidence="3" type="ORF">E5082_13795</name>
</gene>
<comment type="caution">
    <text evidence="3">The sequence shown here is derived from an EMBL/GenBank/DDBJ whole genome shotgun (WGS) entry which is preliminary data.</text>
</comment>
<keyword evidence="2" id="KW-0812">Transmembrane</keyword>
<proteinExistence type="predicted"/>
<protein>
    <recommendedName>
        <fullName evidence="5">Serine/threonine protein kinase</fullName>
    </recommendedName>
</protein>
<dbReference type="Proteomes" id="UP000298513">
    <property type="component" value="Unassembled WGS sequence"/>
</dbReference>
<evidence type="ECO:0000313" key="4">
    <source>
        <dbReference type="Proteomes" id="UP000298513"/>
    </source>
</evidence>
<evidence type="ECO:0000313" key="3">
    <source>
        <dbReference type="EMBL" id="TGN83907.1"/>
    </source>
</evidence>